<organism evidence="1 2">
    <name type="scientific">Bacillus phage SIOphi</name>
    <dbReference type="NCBI Taxonomy" id="1285382"/>
    <lineage>
        <taxon>Viruses</taxon>
        <taxon>Duplodnaviria</taxon>
        <taxon>Heunggongvirae</taxon>
        <taxon>Uroviricota</taxon>
        <taxon>Caudoviricetes</taxon>
        <taxon>Herelleviridae</taxon>
        <taxon>Bastillevirinae</taxon>
        <taxon>Siophivirus</taxon>
        <taxon>Siophivirus SIOphi</taxon>
    </lineage>
</organism>
<accession>R4JEV3</accession>
<proteinExistence type="predicted"/>
<keyword evidence="2" id="KW-1185">Reference proteome</keyword>
<reference evidence="1 2" key="1">
    <citation type="submission" date="2013-02" db="EMBL/GenBank/DDBJ databases">
        <authorList>
            <person name="Lukaszewicz M."/>
            <person name="Biegalska A."/>
            <person name="Krasowska A."/>
        </authorList>
    </citation>
    <scope>NUCLEOTIDE SEQUENCE [LARGE SCALE GENOMIC DNA]</scope>
</reference>
<dbReference type="OrthoDB" id="9032at10239"/>
<evidence type="ECO:0000313" key="2">
    <source>
        <dbReference type="Proteomes" id="UP000258501"/>
    </source>
</evidence>
<sequence>MLPSIDTYLREEIKSKLKIILTNRYIIEEILKGIQPDVAENFIKKYAGESGKEIPVIYTMPQDKQTQQGAIYIGLREGAESSPSLGNLEGVYSYIEDERLKEESIVQADENNKNLFIELSKPIGDFNVENITFSRSDNVTVEGNKIYFTYDPELVGLEVVVDYVSSKGDEVGLKKGFTAKEQYSILVVSTNMDVVRCLDLVVKAILILMRASKEEHTNFLLQNVQFGQIEEVVVSGEQEGKNPEILYGRESIVTYTSSYSLDSPIVDFLKKINVNVRLDVEESDTNG</sequence>
<dbReference type="Pfam" id="PF23932">
    <property type="entry name" value="SP10_terminator"/>
    <property type="match status" value="1"/>
</dbReference>
<evidence type="ECO:0000313" key="1">
    <source>
        <dbReference type="EMBL" id="AGK86818.1"/>
    </source>
</evidence>
<dbReference type="Proteomes" id="UP000258501">
    <property type="component" value="Segment"/>
</dbReference>
<protein>
    <submittedName>
        <fullName evidence="1">Uncharacterized protein</fullName>
    </submittedName>
</protein>
<dbReference type="InterPro" id="IPR056960">
    <property type="entry name" value="SP10_terminator"/>
</dbReference>
<name>R4JEV3_9CAUD</name>
<gene>
    <name evidence="1" type="ORF">SIOphi_00050</name>
</gene>
<dbReference type="EMBL" id="KC699836">
    <property type="protein sequence ID" value="AGK86818.1"/>
    <property type="molecule type" value="Genomic_DNA"/>
</dbReference>